<evidence type="ECO:0000313" key="4">
    <source>
        <dbReference type="Proteomes" id="UP000183986"/>
    </source>
</evidence>
<sequence>MMTSPDVTATELDTTVASSELRWLEQHTEHLLVAVEHELRQVGPAGLSELELIKALQAEPWALIGRVNYHEPDQLYPVHFLLFHVLYRLRDQLAPGGESLLISPLRLTITKQQTVAGDGLPGEEDKLRAFYLDLSQYHMPEATIHQMMDNFWRGQCRTRPDLPAVSEAAGTLGFTELPEHFSPIKQRFRKLVMQAHPDRGGNTEAVQKLNEAFSVLKAHYA</sequence>
<organism evidence="3 4">
    <name type="scientific">Marinobacter nauticus</name>
    <name type="common">Marinobacter hydrocarbonoclasticus</name>
    <name type="synonym">Marinobacter aquaeolei</name>
    <dbReference type="NCBI Taxonomy" id="2743"/>
    <lineage>
        <taxon>Bacteria</taxon>
        <taxon>Pseudomonadati</taxon>
        <taxon>Pseudomonadota</taxon>
        <taxon>Gammaproteobacteria</taxon>
        <taxon>Pseudomonadales</taxon>
        <taxon>Marinobacteraceae</taxon>
        <taxon>Marinobacter</taxon>
    </lineage>
</organism>
<dbReference type="CDD" id="cd06257">
    <property type="entry name" value="DnaJ"/>
    <property type="match status" value="1"/>
</dbReference>
<dbReference type="EMBL" id="MPKY01000001">
    <property type="protein sequence ID" value="OJT00700.1"/>
    <property type="molecule type" value="Genomic_DNA"/>
</dbReference>
<dbReference type="Pfam" id="PF12339">
    <property type="entry name" value="DNAJ_related"/>
    <property type="match status" value="1"/>
</dbReference>
<dbReference type="Proteomes" id="UP000183986">
    <property type="component" value="Unassembled WGS sequence"/>
</dbReference>
<evidence type="ECO:0000256" key="1">
    <source>
        <dbReference type="ARBA" id="ARBA00023186"/>
    </source>
</evidence>
<dbReference type="SMART" id="SM00271">
    <property type="entry name" value="DnaJ"/>
    <property type="match status" value="1"/>
</dbReference>
<feature type="domain" description="J" evidence="2">
    <location>
        <begin position="167"/>
        <end position="221"/>
    </location>
</feature>
<protein>
    <submittedName>
        <fullName evidence="3">Molecular chaperone DnaJ</fullName>
    </submittedName>
</protein>
<dbReference type="InterPro" id="IPR036869">
    <property type="entry name" value="J_dom_sf"/>
</dbReference>
<evidence type="ECO:0000313" key="3">
    <source>
        <dbReference type="EMBL" id="OJT00700.1"/>
    </source>
</evidence>
<reference evidence="3" key="1">
    <citation type="submission" date="2016-11" db="EMBL/GenBank/DDBJ databases">
        <title>Draft Genome Sequence of Marinobacter hydrocarbonoclasticus strain STW2, a polyaromatic aromatic hydrocarbon degrading and denitrifying bacterium from rhizosphere of Seagrass Enhalus acodoides.</title>
        <authorList>
            <person name="Ling J."/>
            <person name="Dong J."/>
        </authorList>
    </citation>
    <scope>NUCLEOTIDE SEQUENCE [LARGE SCALE GENOMIC DNA]</scope>
    <source>
        <strain evidence="3">STW2</strain>
    </source>
</reference>
<dbReference type="InterPro" id="IPR001623">
    <property type="entry name" value="DnaJ_domain"/>
</dbReference>
<dbReference type="OrthoDB" id="581986at2"/>
<dbReference type="PROSITE" id="PS50076">
    <property type="entry name" value="DNAJ_2"/>
    <property type="match status" value="1"/>
</dbReference>
<accession>A0A1M2UZE2</accession>
<keyword evidence="4" id="KW-1185">Reference proteome</keyword>
<keyword evidence="1" id="KW-0143">Chaperone</keyword>
<comment type="caution">
    <text evidence="3">The sequence shown here is derived from an EMBL/GenBank/DDBJ whole genome shotgun (WGS) entry which is preliminary data.</text>
</comment>
<proteinExistence type="predicted"/>
<name>A0A1M2UZE2_MARNT</name>
<dbReference type="AlphaFoldDB" id="A0A1M2UZE2"/>
<dbReference type="SUPFAM" id="SSF46565">
    <property type="entry name" value="Chaperone J-domain"/>
    <property type="match status" value="1"/>
</dbReference>
<dbReference type="Gene3D" id="1.10.287.110">
    <property type="entry name" value="DnaJ domain"/>
    <property type="match status" value="1"/>
</dbReference>
<evidence type="ECO:0000259" key="2">
    <source>
        <dbReference type="PROSITE" id="PS50076"/>
    </source>
</evidence>
<gene>
    <name evidence="3" type="ORF">BEE62_11805</name>
</gene>
<dbReference type="InterPro" id="IPR021059">
    <property type="entry name" value="DnaJ-related_N"/>
</dbReference>